<dbReference type="PANTHER" id="PTHR43095">
    <property type="entry name" value="SUGAR KINASE"/>
    <property type="match status" value="1"/>
</dbReference>
<feature type="domain" description="Carbohydrate kinase FGGY C-terminal" evidence="5">
    <location>
        <begin position="287"/>
        <end position="437"/>
    </location>
</feature>
<dbReference type="SUPFAM" id="SSF53067">
    <property type="entry name" value="Actin-like ATPase domain"/>
    <property type="match status" value="2"/>
</dbReference>
<dbReference type="EMBL" id="AP028056">
    <property type="protein sequence ID" value="BEH01188.1"/>
    <property type="molecule type" value="Genomic_DNA"/>
</dbReference>
<dbReference type="GO" id="GO:0005975">
    <property type="term" value="P:carbohydrate metabolic process"/>
    <property type="evidence" value="ECO:0007669"/>
    <property type="project" value="InterPro"/>
</dbReference>
<evidence type="ECO:0000256" key="3">
    <source>
        <dbReference type="ARBA" id="ARBA00022777"/>
    </source>
</evidence>
<dbReference type="InterPro" id="IPR043129">
    <property type="entry name" value="ATPase_NBD"/>
</dbReference>
<dbReference type="InterPro" id="IPR018484">
    <property type="entry name" value="FGGY_N"/>
</dbReference>
<name>A0AAN0K5Z4_9ACTN</name>
<dbReference type="PIRSF" id="PIRSF000538">
    <property type="entry name" value="GlpK"/>
    <property type="match status" value="1"/>
</dbReference>
<dbReference type="KEGG" id="broo:brsh051_04690"/>
<dbReference type="CDD" id="cd07770">
    <property type="entry name" value="ASKHA_NBD_FGGY_GntK"/>
    <property type="match status" value="1"/>
</dbReference>
<dbReference type="InterPro" id="IPR050406">
    <property type="entry name" value="FGGY_Carb_Kinase"/>
</dbReference>
<dbReference type="Pfam" id="PF00370">
    <property type="entry name" value="FGGY_N"/>
    <property type="match status" value="1"/>
</dbReference>
<evidence type="ECO:0000313" key="6">
    <source>
        <dbReference type="EMBL" id="BEH01188.1"/>
    </source>
</evidence>
<dbReference type="AlphaFoldDB" id="A0AAN0K5Z4"/>
<evidence type="ECO:0000259" key="4">
    <source>
        <dbReference type="Pfam" id="PF00370"/>
    </source>
</evidence>
<feature type="domain" description="Carbohydrate kinase FGGY N-terminal" evidence="4">
    <location>
        <begin position="1"/>
        <end position="205"/>
    </location>
</feature>
<dbReference type="InterPro" id="IPR018485">
    <property type="entry name" value="FGGY_C"/>
</dbReference>
<dbReference type="PANTHER" id="PTHR43095:SF2">
    <property type="entry name" value="GLUCONOKINASE"/>
    <property type="match status" value="1"/>
</dbReference>
<organism evidence="6 7">
    <name type="scientific">Brooklawnia propionicigenes</name>
    <dbReference type="NCBI Taxonomy" id="3041175"/>
    <lineage>
        <taxon>Bacteria</taxon>
        <taxon>Bacillati</taxon>
        <taxon>Actinomycetota</taxon>
        <taxon>Actinomycetes</taxon>
        <taxon>Propionibacteriales</taxon>
        <taxon>Propionibacteriaceae</taxon>
        <taxon>Brooklawnia</taxon>
    </lineage>
</organism>
<sequence>MLALDVGSTASRGAIYDANGSPVRPRAKVPHAFTTRADGTSIIDPDQIVREVTQLIDQLVDLTVGHPVAAVSLDTFASSLVGVDAQGAAVTPCFNYNDNRCADEVALLRAEVDEDRIQALTGCRFHASYLPARLRWLARTEPATVATVTRWMSLGEYVWLRLLGDTAAGTSVAAWGGLLNRHTGQWAPAMLELAGITEDQLNRIADPADGLSPQKGSKARKLWPSLKQAHWCAPIGDGYAATCGIGDASGSPVISLATSGAMRMLVDDPVGTGGLDLPRGLWSYRVDSQHSLIGGAVNDVGRATEWMMRELRLPDDAIVAAQLHEPPSAITPLVLPFFTGERSTGWVGSARATLHEVDFSTSALELYRGVLEGIVWSFQRIIDQLVQVGGPIASARVGGRVAAEAPGLLTVMADGLSLELVAVNIKRSTLLGNARIALDVVAPGIERTAVQTAAALRPDPHCVEFYDRRQLQLDRLYEAVVRSAQSAVG</sequence>
<evidence type="ECO:0000256" key="2">
    <source>
        <dbReference type="ARBA" id="ARBA00022679"/>
    </source>
</evidence>
<protein>
    <submittedName>
        <fullName evidence="6">Gluconokinase</fullName>
    </submittedName>
</protein>
<dbReference type="Gene3D" id="3.30.420.40">
    <property type="match status" value="2"/>
</dbReference>
<dbReference type="Pfam" id="PF02782">
    <property type="entry name" value="FGGY_C"/>
    <property type="match status" value="1"/>
</dbReference>
<proteinExistence type="inferred from homology"/>
<dbReference type="GO" id="GO:0016301">
    <property type="term" value="F:kinase activity"/>
    <property type="evidence" value="ECO:0007669"/>
    <property type="project" value="UniProtKB-KW"/>
</dbReference>
<evidence type="ECO:0000259" key="5">
    <source>
        <dbReference type="Pfam" id="PF02782"/>
    </source>
</evidence>
<keyword evidence="7" id="KW-1185">Reference proteome</keyword>
<dbReference type="Proteomes" id="UP001431656">
    <property type="component" value="Chromosome"/>
</dbReference>
<reference evidence="6" key="1">
    <citation type="journal article" date="2024" name="Int. J. Syst. Evol. Microbiol.">
        <title>Brooklawnia propionicigenes sp. nov., a facultatively anaerobic, propionate-producing bacterium isolated from a methanogenic reactor treating waste from cattle farms.</title>
        <authorList>
            <person name="Akita Y."/>
            <person name="Ueki A."/>
            <person name="Tonouchi A."/>
            <person name="Sugawara Y."/>
            <person name="Honma S."/>
            <person name="Kaku N."/>
            <person name="Ueki K."/>
        </authorList>
    </citation>
    <scope>NUCLEOTIDE SEQUENCE</scope>
    <source>
        <strain evidence="6">SH051</strain>
    </source>
</reference>
<evidence type="ECO:0000256" key="1">
    <source>
        <dbReference type="ARBA" id="ARBA00009156"/>
    </source>
</evidence>
<evidence type="ECO:0000313" key="7">
    <source>
        <dbReference type="Proteomes" id="UP001431656"/>
    </source>
</evidence>
<accession>A0AAN0K5Z4</accession>
<dbReference type="InterPro" id="IPR000577">
    <property type="entry name" value="Carb_kinase_FGGY"/>
</dbReference>
<comment type="similarity">
    <text evidence="1">Belongs to the FGGY kinase family.</text>
</comment>
<gene>
    <name evidence="6" type="ORF">brsh051_04690</name>
</gene>
<keyword evidence="2" id="KW-0808">Transferase</keyword>
<keyword evidence="3" id="KW-0418">Kinase</keyword>